<dbReference type="InterPro" id="IPR057890">
    <property type="entry name" value="KCTD7/14_C"/>
</dbReference>
<proteinExistence type="predicted"/>
<dbReference type="SMART" id="SM00225">
    <property type="entry name" value="BTB"/>
    <property type="match status" value="1"/>
</dbReference>
<dbReference type="InterPro" id="IPR044822">
    <property type="entry name" value="Myb_DNA-bind_4"/>
</dbReference>
<feature type="domain" description="BTB" evidence="2">
    <location>
        <begin position="261"/>
        <end position="358"/>
    </location>
</feature>
<organism evidence="3 4">
    <name type="scientific">Alligator mississippiensis</name>
    <name type="common">American alligator</name>
    <dbReference type="NCBI Taxonomy" id="8496"/>
    <lineage>
        <taxon>Eukaryota</taxon>
        <taxon>Metazoa</taxon>
        <taxon>Chordata</taxon>
        <taxon>Craniata</taxon>
        <taxon>Vertebrata</taxon>
        <taxon>Euteleostomi</taxon>
        <taxon>Archelosauria</taxon>
        <taxon>Archosauria</taxon>
        <taxon>Crocodylia</taxon>
        <taxon>Alligatoridae</taxon>
        <taxon>Alligatorinae</taxon>
        <taxon>Alligator</taxon>
    </lineage>
</organism>
<keyword evidence="4" id="KW-1185">Reference proteome</keyword>
<dbReference type="CDD" id="cd18371">
    <property type="entry name" value="BTB_POZ_KCTD14"/>
    <property type="match status" value="1"/>
</dbReference>
<dbReference type="Pfam" id="PF25611">
    <property type="entry name" value="KCTD_C"/>
    <property type="match status" value="1"/>
</dbReference>
<name>A0A151N4Y6_ALLMI</name>
<dbReference type="Gene3D" id="1.10.10.60">
    <property type="entry name" value="Homeodomain-like"/>
    <property type="match status" value="1"/>
</dbReference>
<dbReference type="GO" id="GO:0051260">
    <property type="term" value="P:protein homooligomerization"/>
    <property type="evidence" value="ECO:0007669"/>
    <property type="project" value="InterPro"/>
</dbReference>
<evidence type="ECO:0000259" key="2">
    <source>
        <dbReference type="SMART" id="SM00225"/>
    </source>
</evidence>
<dbReference type="AlphaFoldDB" id="A0A151N4Y6"/>
<dbReference type="EMBL" id="AKHW03004037">
    <property type="protein sequence ID" value="KYO31850.1"/>
    <property type="molecule type" value="Genomic_DNA"/>
</dbReference>
<evidence type="ECO:0000256" key="1">
    <source>
        <dbReference type="SAM" id="MobiDB-lite"/>
    </source>
</evidence>
<dbReference type="InterPro" id="IPR000210">
    <property type="entry name" value="BTB/POZ_dom"/>
</dbReference>
<accession>A0A151N4Y6</accession>
<dbReference type="Gene3D" id="3.30.710.10">
    <property type="entry name" value="Potassium Channel Kv1.1, Chain A"/>
    <property type="match status" value="1"/>
</dbReference>
<dbReference type="PANTHER" id="PTHR14499">
    <property type="entry name" value="POTASSIUM CHANNEL TETRAMERIZATION DOMAIN-CONTAINING"/>
    <property type="match status" value="1"/>
</dbReference>
<feature type="region of interest" description="Disordered" evidence="1">
    <location>
        <begin position="130"/>
        <end position="151"/>
    </location>
</feature>
<feature type="region of interest" description="Disordered" evidence="1">
    <location>
        <begin position="169"/>
        <end position="218"/>
    </location>
</feature>
<protein>
    <submittedName>
        <fullName evidence="3">BTB/POZ domain-containing protein KCTD14</fullName>
    </submittedName>
</protein>
<evidence type="ECO:0000313" key="4">
    <source>
        <dbReference type="Proteomes" id="UP000050525"/>
    </source>
</evidence>
<dbReference type="InterPro" id="IPR011333">
    <property type="entry name" value="SKP1/BTB/POZ_sf"/>
</dbReference>
<evidence type="ECO:0000313" key="3">
    <source>
        <dbReference type="EMBL" id="KYO31850.1"/>
    </source>
</evidence>
<gene>
    <name evidence="3" type="primary">KCTD14</name>
    <name evidence="3" type="ORF">Y1Q_0003415</name>
</gene>
<sequence length="481" mass="53667">MDLLDIWGEEDIQRALRTTRRNQAVYERIASEMTLRGHNRDWHQCRAKAKVLKAHYKKAREANRAGGGCKVTCAYYEELSQILEEDDSTEALYIVDIGGNPQATEISDASDREEKEDTPVLAPIIIKEEALEIQEESPSSQETSDEVDIKPPAPFWQDILLTSHQTGSSALCPAASSSQPTVPSTFPTPGHLPTVLSQTPPSAAPQLMTAGQASPSPGPSCLGMQTDWLGTPPPGPGEMSISSEHKSLGKQVTSNLQTLSPIIELNVGGEMYITTLSTLKKHPGSKLAEMFTGQPKLRTDSEGRYFIDRPGTYFKYILEYLRSNQVPTQCVQDVYKEALYYDIEPLIKQLEDSPQIFGELVARKQFLARVPSYSENIELMIRIARAEAVASRQSSVMVCVVRTEEDVAKCHEALNSLDTDKKSVVKFGPWKATPTISDLLDCIKMDVEAKGYNVSIQPHVAEKGFRFKSYDFFYKFVFTWW</sequence>
<dbReference type="InterPro" id="IPR003131">
    <property type="entry name" value="T1-type_BTB"/>
</dbReference>
<dbReference type="SUPFAM" id="SSF54695">
    <property type="entry name" value="POZ domain"/>
    <property type="match status" value="1"/>
</dbReference>
<dbReference type="PANTHER" id="PTHR14499:SF3">
    <property type="entry name" value="BTB_POZ DOMAIN-CONTAINING PROTEIN KCTD14"/>
    <property type="match status" value="1"/>
</dbReference>
<reference evidence="3 4" key="1">
    <citation type="journal article" date="2012" name="Genome Biol.">
        <title>Sequencing three crocodilian genomes to illuminate the evolution of archosaurs and amniotes.</title>
        <authorList>
            <person name="St John J.A."/>
            <person name="Braun E.L."/>
            <person name="Isberg S.R."/>
            <person name="Miles L.G."/>
            <person name="Chong A.Y."/>
            <person name="Gongora J."/>
            <person name="Dalzell P."/>
            <person name="Moran C."/>
            <person name="Bed'hom B."/>
            <person name="Abzhanov A."/>
            <person name="Burgess S.C."/>
            <person name="Cooksey A.M."/>
            <person name="Castoe T.A."/>
            <person name="Crawford N.G."/>
            <person name="Densmore L.D."/>
            <person name="Drew J.C."/>
            <person name="Edwards S.V."/>
            <person name="Faircloth B.C."/>
            <person name="Fujita M.K."/>
            <person name="Greenwold M.J."/>
            <person name="Hoffmann F.G."/>
            <person name="Howard J.M."/>
            <person name="Iguchi T."/>
            <person name="Janes D.E."/>
            <person name="Khan S.Y."/>
            <person name="Kohno S."/>
            <person name="de Koning A.J."/>
            <person name="Lance S.L."/>
            <person name="McCarthy F.M."/>
            <person name="McCormack J.E."/>
            <person name="Merchant M.E."/>
            <person name="Peterson D.G."/>
            <person name="Pollock D.D."/>
            <person name="Pourmand N."/>
            <person name="Raney B.J."/>
            <person name="Roessler K.A."/>
            <person name="Sanford J.R."/>
            <person name="Sawyer R.H."/>
            <person name="Schmidt C.J."/>
            <person name="Triplett E.W."/>
            <person name="Tuberville T.D."/>
            <person name="Venegas-Anaya M."/>
            <person name="Howard J.T."/>
            <person name="Jarvis E.D."/>
            <person name="Guillette L.J.Jr."/>
            <person name="Glenn T.C."/>
            <person name="Green R.E."/>
            <person name="Ray D.A."/>
        </authorList>
    </citation>
    <scope>NUCLEOTIDE SEQUENCE [LARGE SCALE GENOMIC DNA]</scope>
    <source>
        <strain evidence="3">KSC_2009_1</strain>
    </source>
</reference>
<dbReference type="Pfam" id="PF13837">
    <property type="entry name" value="Myb_DNA-bind_4"/>
    <property type="match status" value="1"/>
</dbReference>
<feature type="compositionally biased region" description="Polar residues" evidence="1">
    <location>
        <begin position="169"/>
        <end position="187"/>
    </location>
</feature>
<dbReference type="Proteomes" id="UP000050525">
    <property type="component" value="Unassembled WGS sequence"/>
</dbReference>
<dbReference type="Pfam" id="PF02214">
    <property type="entry name" value="BTB_2"/>
    <property type="match status" value="1"/>
</dbReference>
<comment type="caution">
    <text evidence="3">The sequence shown here is derived from an EMBL/GenBank/DDBJ whole genome shotgun (WGS) entry which is preliminary data.</text>
</comment>
<dbReference type="eggNOG" id="KOG2723">
    <property type="taxonomic scope" value="Eukaryota"/>
</dbReference>
<dbReference type="STRING" id="8496.A0A151N4Y6"/>